<dbReference type="AlphaFoldDB" id="A0A2A9P9P6"/>
<accession>A0A2A9P9P6</accession>
<dbReference type="Pfam" id="PF01565">
    <property type="entry name" value="FAD_binding_4"/>
    <property type="match status" value="1"/>
</dbReference>
<keyword evidence="4" id="KW-0560">Oxidoreductase</keyword>
<dbReference type="Proteomes" id="UP000037136">
    <property type="component" value="Unassembled WGS sequence"/>
</dbReference>
<dbReference type="GO" id="GO:0071949">
    <property type="term" value="F:FAD binding"/>
    <property type="evidence" value="ECO:0007669"/>
    <property type="project" value="InterPro"/>
</dbReference>
<keyword evidence="5" id="KW-0732">Signal</keyword>
<name>A0A2A9P9P6_OPHUN</name>
<dbReference type="InterPro" id="IPR016169">
    <property type="entry name" value="FAD-bd_PCMH_sub2"/>
</dbReference>
<comment type="caution">
    <text evidence="7">The sequence shown here is derived from an EMBL/GenBank/DDBJ whole genome shotgun (WGS) entry which is preliminary data.</text>
</comment>
<dbReference type="OrthoDB" id="2151789at2759"/>
<dbReference type="InterPro" id="IPR016166">
    <property type="entry name" value="FAD-bd_PCMH"/>
</dbReference>
<organism evidence="7 8">
    <name type="scientific">Ophiocordyceps unilateralis</name>
    <name type="common">Zombie-ant fungus</name>
    <name type="synonym">Torrubia unilateralis</name>
    <dbReference type="NCBI Taxonomy" id="268505"/>
    <lineage>
        <taxon>Eukaryota</taxon>
        <taxon>Fungi</taxon>
        <taxon>Dikarya</taxon>
        <taxon>Ascomycota</taxon>
        <taxon>Pezizomycotina</taxon>
        <taxon>Sordariomycetes</taxon>
        <taxon>Hypocreomycetidae</taxon>
        <taxon>Hypocreales</taxon>
        <taxon>Ophiocordycipitaceae</taxon>
        <taxon>Ophiocordyceps</taxon>
    </lineage>
</organism>
<dbReference type="SUPFAM" id="SSF56176">
    <property type="entry name" value="FAD-binding/transporter-associated domain-like"/>
    <property type="match status" value="1"/>
</dbReference>
<dbReference type="PROSITE" id="PS51387">
    <property type="entry name" value="FAD_PCMH"/>
    <property type="match status" value="1"/>
</dbReference>
<evidence type="ECO:0000259" key="6">
    <source>
        <dbReference type="PROSITE" id="PS51387"/>
    </source>
</evidence>
<gene>
    <name evidence="7" type="ORF">XA68_14101</name>
</gene>
<dbReference type="STRING" id="268505.A0A2A9P9P6"/>
<evidence type="ECO:0000256" key="4">
    <source>
        <dbReference type="ARBA" id="ARBA00023002"/>
    </source>
</evidence>
<feature type="domain" description="FAD-binding PCMH-type" evidence="6">
    <location>
        <begin position="55"/>
        <end position="226"/>
    </location>
</feature>
<dbReference type="InterPro" id="IPR036318">
    <property type="entry name" value="FAD-bd_PCMH-like_sf"/>
</dbReference>
<dbReference type="PANTHER" id="PTHR42973:SF54">
    <property type="entry name" value="FAD-BINDING PCMH-TYPE DOMAIN-CONTAINING PROTEIN"/>
    <property type="match status" value="1"/>
</dbReference>
<evidence type="ECO:0000256" key="2">
    <source>
        <dbReference type="ARBA" id="ARBA00022630"/>
    </source>
</evidence>
<keyword evidence="2" id="KW-0285">Flavoprotein</keyword>
<protein>
    <recommendedName>
        <fullName evidence="6">FAD-binding PCMH-type domain-containing protein</fullName>
    </recommendedName>
</protein>
<proteinExistence type="inferred from homology"/>
<dbReference type="InterPro" id="IPR006094">
    <property type="entry name" value="Oxid_FAD_bind_N"/>
</dbReference>
<evidence type="ECO:0000256" key="5">
    <source>
        <dbReference type="SAM" id="SignalP"/>
    </source>
</evidence>
<evidence type="ECO:0000313" key="8">
    <source>
        <dbReference type="Proteomes" id="UP000037136"/>
    </source>
</evidence>
<evidence type="ECO:0000256" key="1">
    <source>
        <dbReference type="ARBA" id="ARBA00005466"/>
    </source>
</evidence>
<evidence type="ECO:0000256" key="3">
    <source>
        <dbReference type="ARBA" id="ARBA00022827"/>
    </source>
</evidence>
<dbReference type="Gene3D" id="3.30.465.10">
    <property type="match status" value="1"/>
</dbReference>
<reference evidence="7 8" key="1">
    <citation type="journal article" date="2015" name="BMC Genomics">
        <title>Gene expression during zombie ant biting behavior reflects the complexity underlying fungal parasitic behavioral manipulation.</title>
        <authorList>
            <person name="de Bekker C."/>
            <person name="Ohm R.A."/>
            <person name="Loreto R.G."/>
            <person name="Sebastian A."/>
            <person name="Albert I."/>
            <person name="Merrow M."/>
            <person name="Brachmann A."/>
            <person name="Hughes D.P."/>
        </authorList>
    </citation>
    <scope>NUCLEOTIDE SEQUENCE [LARGE SCALE GENOMIC DNA]</scope>
    <source>
        <strain evidence="7 8">SC16a</strain>
    </source>
</reference>
<keyword evidence="8" id="KW-1185">Reference proteome</keyword>
<evidence type="ECO:0000313" key="7">
    <source>
        <dbReference type="EMBL" id="PFH58139.1"/>
    </source>
</evidence>
<keyword evidence="3" id="KW-0274">FAD</keyword>
<dbReference type="InterPro" id="IPR050416">
    <property type="entry name" value="FAD-linked_Oxidoreductase"/>
</dbReference>
<dbReference type="PANTHER" id="PTHR42973">
    <property type="entry name" value="BINDING OXIDOREDUCTASE, PUTATIVE (AFU_ORTHOLOGUE AFUA_1G17690)-RELATED"/>
    <property type="match status" value="1"/>
</dbReference>
<dbReference type="EMBL" id="LAZP02000323">
    <property type="protein sequence ID" value="PFH58139.1"/>
    <property type="molecule type" value="Genomic_DNA"/>
</dbReference>
<feature type="chain" id="PRO_5013242113" description="FAD-binding PCMH-type domain-containing protein" evidence="5">
    <location>
        <begin position="17"/>
        <end position="504"/>
    </location>
</feature>
<reference evidence="7 8" key="2">
    <citation type="journal article" date="2017" name="Sci. Rep.">
        <title>Ant-infecting Ophiocordyceps genomes reveal a high diversity of potential behavioral manipulation genes and a possible major role for enterotoxins.</title>
        <authorList>
            <person name="de Bekker C."/>
            <person name="Ohm R.A."/>
            <person name="Evans H.C."/>
            <person name="Brachmann A."/>
            <person name="Hughes D.P."/>
        </authorList>
    </citation>
    <scope>NUCLEOTIDE SEQUENCE [LARGE SCALE GENOMIC DNA]</scope>
    <source>
        <strain evidence="7 8">SC16a</strain>
    </source>
</reference>
<feature type="signal peptide" evidence="5">
    <location>
        <begin position="1"/>
        <end position="16"/>
    </location>
</feature>
<dbReference type="GO" id="GO:0016491">
    <property type="term" value="F:oxidoreductase activity"/>
    <property type="evidence" value="ECO:0007669"/>
    <property type="project" value="UniProtKB-KW"/>
</dbReference>
<sequence length="504" mass="54519">MKSFVIVAALAGFVNAILSGPECCNRLSSAVPFIYHPPSTANYNYLINNRWSGNSILHPSCVVAPKSSLDVSKALQVLSKHQCKFAVKGGGHNANRGANSIDDAVSIDLSFLDTAELAPDRSHVSLGAGGSWGRAYDKFNSSDIGFLGGLCANVSVGAVALGGGESLFQASMGWAVDHILNYEIVLGTGRIINANRRENGDLFKALKGGNTNFGIVTKIDLASFDFKDFWDAEVVMSLNGPQATRSQMLDIISKTTVDFVANNAKDVANGLHVAVTSVAANNSELAIMGITNVKNVANPPAAKPIRSIPNQRANVERHGRIADYVHSISGFQPRGFRQVTASVTIKNDYKTLREIWDASNAVYRSLPQNDKIDWIVELYPQPRVQQSYSLKYGGNSLGLANVKHDQIVIWLVSRWRDPSVDGIMEVAQKQFVAAVEAVANKHGTLSPFVYVNFAGSFQNPLCGYGAESVAHLKKMARKYDPQGVFQHLMSGGFKVSQANCGRRQ</sequence>
<comment type="similarity">
    <text evidence="1">Belongs to the oxygen-dependent FAD-linked oxidoreductase family.</text>
</comment>